<feature type="compositionally biased region" description="Low complexity" evidence="1">
    <location>
        <begin position="107"/>
        <end position="128"/>
    </location>
</feature>
<dbReference type="EMBL" id="JABSTV010001245">
    <property type="protein sequence ID" value="KAH7982206.1"/>
    <property type="molecule type" value="Genomic_DNA"/>
</dbReference>
<feature type="region of interest" description="Disordered" evidence="1">
    <location>
        <begin position="1"/>
        <end position="169"/>
    </location>
</feature>
<dbReference type="Proteomes" id="UP000821837">
    <property type="component" value="Chromosome 1"/>
</dbReference>
<evidence type="ECO:0000313" key="3">
    <source>
        <dbReference type="Proteomes" id="UP000821837"/>
    </source>
</evidence>
<evidence type="ECO:0000313" key="2">
    <source>
        <dbReference type="EMBL" id="KAH7982206.1"/>
    </source>
</evidence>
<protein>
    <submittedName>
        <fullName evidence="2">Uncharacterized protein</fullName>
    </submittedName>
</protein>
<name>A0A9D4QGW7_RHISA</name>
<keyword evidence="3" id="KW-1185">Reference proteome</keyword>
<reference evidence="2" key="1">
    <citation type="journal article" date="2020" name="Cell">
        <title>Large-Scale Comparative Analyses of Tick Genomes Elucidate Their Genetic Diversity and Vector Capacities.</title>
        <authorList>
            <consortium name="Tick Genome and Microbiome Consortium (TIGMIC)"/>
            <person name="Jia N."/>
            <person name="Wang J."/>
            <person name="Shi W."/>
            <person name="Du L."/>
            <person name="Sun Y."/>
            <person name="Zhan W."/>
            <person name="Jiang J.F."/>
            <person name="Wang Q."/>
            <person name="Zhang B."/>
            <person name="Ji P."/>
            <person name="Bell-Sakyi L."/>
            <person name="Cui X.M."/>
            <person name="Yuan T.T."/>
            <person name="Jiang B.G."/>
            <person name="Yang W.F."/>
            <person name="Lam T.T."/>
            <person name="Chang Q.C."/>
            <person name="Ding S.J."/>
            <person name="Wang X.J."/>
            <person name="Zhu J.G."/>
            <person name="Ruan X.D."/>
            <person name="Zhao L."/>
            <person name="Wei J.T."/>
            <person name="Ye R.Z."/>
            <person name="Que T.C."/>
            <person name="Du C.H."/>
            <person name="Zhou Y.H."/>
            <person name="Cheng J.X."/>
            <person name="Dai P.F."/>
            <person name="Guo W.B."/>
            <person name="Han X.H."/>
            <person name="Huang E.J."/>
            <person name="Li L.F."/>
            <person name="Wei W."/>
            <person name="Gao Y.C."/>
            <person name="Liu J.Z."/>
            <person name="Shao H.Z."/>
            <person name="Wang X."/>
            <person name="Wang C.C."/>
            <person name="Yang T.C."/>
            <person name="Huo Q.B."/>
            <person name="Li W."/>
            <person name="Chen H.Y."/>
            <person name="Chen S.E."/>
            <person name="Zhou L.G."/>
            <person name="Ni X.B."/>
            <person name="Tian J.H."/>
            <person name="Sheng Y."/>
            <person name="Liu T."/>
            <person name="Pan Y.S."/>
            <person name="Xia L.Y."/>
            <person name="Li J."/>
            <person name="Zhao F."/>
            <person name="Cao W.C."/>
        </authorList>
    </citation>
    <scope>NUCLEOTIDE SEQUENCE</scope>
    <source>
        <strain evidence="2">Rsan-2018</strain>
    </source>
</reference>
<evidence type="ECO:0000256" key="1">
    <source>
        <dbReference type="SAM" id="MobiDB-lite"/>
    </source>
</evidence>
<feature type="compositionally biased region" description="Pro residues" evidence="1">
    <location>
        <begin position="64"/>
        <end position="89"/>
    </location>
</feature>
<reference evidence="2" key="2">
    <citation type="submission" date="2021-09" db="EMBL/GenBank/DDBJ databases">
        <authorList>
            <person name="Jia N."/>
            <person name="Wang J."/>
            <person name="Shi W."/>
            <person name="Du L."/>
            <person name="Sun Y."/>
            <person name="Zhan W."/>
            <person name="Jiang J."/>
            <person name="Wang Q."/>
            <person name="Zhang B."/>
            <person name="Ji P."/>
            <person name="Sakyi L.B."/>
            <person name="Cui X."/>
            <person name="Yuan T."/>
            <person name="Jiang B."/>
            <person name="Yang W."/>
            <person name="Lam T.T.-Y."/>
            <person name="Chang Q."/>
            <person name="Ding S."/>
            <person name="Wang X."/>
            <person name="Zhu J."/>
            <person name="Ruan X."/>
            <person name="Zhao L."/>
            <person name="Wei J."/>
            <person name="Que T."/>
            <person name="Du C."/>
            <person name="Cheng J."/>
            <person name="Dai P."/>
            <person name="Han X."/>
            <person name="Huang E."/>
            <person name="Gao Y."/>
            <person name="Liu J."/>
            <person name="Shao H."/>
            <person name="Ye R."/>
            <person name="Li L."/>
            <person name="Wei W."/>
            <person name="Wang X."/>
            <person name="Wang C."/>
            <person name="Huo Q."/>
            <person name="Li W."/>
            <person name="Guo W."/>
            <person name="Chen H."/>
            <person name="Chen S."/>
            <person name="Zhou L."/>
            <person name="Zhou L."/>
            <person name="Ni X."/>
            <person name="Tian J."/>
            <person name="Zhou Y."/>
            <person name="Sheng Y."/>
            <person name="Liu T."/>
            <person name="Pan Y."/>
            <person name="Xia L."/>
            <person name="Li J."/>
            <person name="Zhao F."/>
            <person name="Cao W."/>
        </authorList>
    </citation>
    <scope>NUCLEOTIDE SEQUENCE</scope>
    <source>
        <strain evidence="2">Rsan-2018</strain>
        <tissue evidence="2">Larvae</tissue>
    </source>
</reference>
<gene>
    <name evidence="2" type="ORF">HPB52_003436</name>
</gene>
<dbReference type="AlphaFoldDB" id="A0A9D4QGW7"/>
<organism evidence="2 3">
    <name type="scientific">Rhipicephalus sanguineus</name>
    <name type="common">Brown dog tick</name>
    <name type="synonym">Ixodes sanguineus</name>
    <dbReference type="NCBI Taxonomy" id="34632"/>
    <lineage>
        <taxon>Eukaryota</taxon>
        <taxon>Metazoa</taxon>
        <taxon>Ecdysozoa</taxon>
        <taxon>Arthropoda</taxon>
        <taxon>Chelicerata</taxon>
        <taxon>Arachnida</taxon>
        <taxon>Acari</taxon>
        <taxon>Parasitiformes</taxon>
        <taxon>Ixodida</taxon>
        <taxon>Ixodoidea</taxon>
        <taxon>Ixodidae</taxon>
        <taxon>Rhipicephalinae</taxon>
        <taxon>Rhipicephalus</taxon>
        <taxon>Rhipicephalus</taxon>
    </lineage>
</organism>
<comment type="caution">
    <text evidence="2">The sequence shown here is derived from an EMBL/GenBank/DDBJ whole genome shotgun (WGS) entry which is preliminary data.</text>
</comment>
<proteinExistence type="predicted"/>
<sequence>MDRPRLYRPSRGLDVAPPLGDPAPPFTWRPTPRCSGAVPWTPLGSAPDRAITALHGRGDQDPLPALPGPRNFPPGPPGRPPPPQPPPCGNNPGHHPSTTAGLEARARSLASARLQTGRASTTATTASSNNHRGRRHPPSLGPSGPPGEGCPSSSLPPQPPVDDLLDFDE</sequence>
<dbReference type="VEuPathDB" id="VectorBase:RSAN_056731"/>
<accession>A0A9D4QGW7</accession>